<evidence type="ECO:0000313" key="2">
    <source>
        <dbReference type="Proteomes" id="UP000712281"/>
    </source>
</evidence>
<protein>
    <submittedName>
        <fullName evidence="1">Uncharacterized protein</fullName>
    </submittedName>
</protein>
<organism evidence="1 2">
    <name type="scientific">Brassica cretica</name>
    <name type="common">Mustard</name>
    <dbReference type="NCBI Taxonomy" id="69181"/>
    <lineage>
        <taxon>Eukaryota</taxon>
        <taxon>Viridiplantae</taxon>
        <taxon>Streptophyta</taxon>
        <taxon>Embryophyta</taxon>
        <taxon>Tracheophyta</taxon>
        <taxon>Spermatophyta</taxon>
        <taxon>Magnoliopsida</taxon>
        <taxon>eudicotyledons</taxon>
        <taxon>Gunneridae</taxon>
        <taxon>Pentapetalae</taxon>
        <taxon>rosids</taxon>
        <taxon>malvids</taxon>
        <taxon>Brassicales</taxon>
        <taxon>Brassicaceae</taxon>
        <taxon>Brassiceae</taxon>
        <taxon>Brassica</taxon>
    </lineage>
</organism>
<sequence length="59" mass="6702">MFHPAVPDPELLVPKMIPDAKALTLVKVFRSGWRKETSRLERGGAETPIMLSKGWRRSI</sequence>
<reference evidence="1" key="1">
    <citation type="submission" date="2019-12" db="EMBL/GenBank/DDBJ databases">
        <title>Genome sequencing and annotation of Brassica cretica.</title>
        <authorList>
            <person name="Studholme D.J."/>
            <person name="Sarris P.F."/>
        </authorList>
    </citation>
    <scope>NUCLEOTIDE SEQUENCE</scope>
    <source>
        <strain evidence="1">PFS-001/15</strain>
        <tissue evidence="1">Leaf</tissue>
    </source>
</reference>
<gene>
    <name evidence="1" type="ORF">F2Q68_00020068</name>
</gene>
<name>A0A3N6QW74_BRACR</name>
<proteinExistence type="predicted"/>
<comment type="caution">
    <text evidence="1">The sequence shown here is derived from an EMBL/GenBank/DDBJ whole genome shotgun (WGS) entry which is preliminary data.</text>
</comment>
<accession>A0A3N6QW74</accession>
<dbReference type="Proteomes" id="UP000712281">
    <property type="component" value="Unassembled WGS sequence"/>
</dbReference>
<evidence type="ECO:0000313" key="1">
    <source>
        <dbReference type="EMBL" id="KAF2537698.1"/>
    </source>
</evidence>
<dbReference type="EMBL" id="QGKW02002228">
    <property type="protein sequence ID" value="KAF2537698.1"/>
    <property type="molecule type" value="Genomic_DNA"/>
</dbReference>
<dbReference type="AlphaFoldDB" id="A0A3N6QW74"/>